<dbReference type="InterPro" id="IPR011053">
    <property type="entry name" value="Single_hybrid_motif"/>
</dbReference>
<dbReference type="GO" id="GO:1990281">
    <property type="term" value="C:efflux pump complex"/>
    <property type="evidence" value="ECO:0007669"/>
    <property type="project" value="TreeGrafter"/>
</dbReference>
<reference evidence="3 4" key="1">
    <citation type="submission" date="2019-02" db="EMBL/GenBank/DDBJ databases">
        <authorList>
            <person name="Fomenkov A."/>
            <person name="Dubinina G."/>
            <person name="Grabovich M."/>
            <person name="Vincze T."/>
            <person name="Roberts R.J."/>
        </authorList>
    </citation>
    <scope>NUCLEOTIDE SEQUENCE [LARGE SCALE GENOMIC DNA]</scope>
    <source>
        <strain evidence="3 4">P</strain>
    </source>
</reference>
<dbReference type="Proteomes" id="UP000323824">
    <property type="component" value="Chromosome"/>
</dbReference>
<feature type="domain" description="YknX-like barrel-sandwich hybrid" evidence="2">
    <location>
        <begin position="65"/>
        <end position="129"/>
    </location>
</feature>
<sequence>MKQSKTVLIYILIILTFPIFGQSFKGGGRNNSGGLFTVATPGKAGRVVTVGGRLSPVLKINHTVPVSGYIETLLVKVGDRVKEGQPLIKITRNVAGETFLPVFIESRISGIVSEINVLKKQEVNSGTSAITIIDNSSFLLVTSLSDRDSQSIRYLGNMPVVGVNTEEKYFNGRILYVSQEPDYNTGLFTLNIQFPYQKGLFLGMVLFVDIEVQKSEGISVPNSAIFKENGKNYLWKLGKDNKLILSEIVVDKVTTTTVIIQSGLSIGERYINNISGNEKEDMDPKDLIKANLENNTSRVKTDA</sequence>
<dbReference type="Gene3D" id="2.40.50.100">
    <property type="match status" value="1"/>
</dbReference>
<evidence type="ECO:0000313" key="3">
    <source>
        <dbReference type="EMBL" id="QEN03521.1"/>
    </source>
</evidence>
<reference evidence="3 4" key="2">
    <citation type="submission" date="2019-09" db="EMBL/GenBank/DDBJ databases">
        <title>Complete Genome Sequence and Methylome Analysis of free living Spirochaetas.</title>
        <authorList>
            <person name="Leshcheva N."/>
            <person name="Mikheeva N."/>
        </authorList>
    </citation>
    <scope>NUCLEOTIDE SEQUENCE [LARGE SCALE GENOMIC DNA]</scope>
    <source>
        <strain evidence="3 4">P</strain>
    </source>
</reference>
<dbReference type="GO" id="GO:0015562">
    <property type="term" value="F:efflux transmembrane transporter activity"/>
    <property type="evidence" value="ECO:0007669"/>
    <property type="project" value="TreeGrafter"/>
</dbReference>
<dbReference type="OrthoDB" id="370278at2"/>
<dbReference type="SUPFAM" id="SSF51230">
    <property type="entry name" value="Single hybrid motif"/>
    <property type="match status" value="1"/>
</dbReference>
<dbReference type="PANTHER" id="PTHR30469">
    <property type="entry name" value="MULTIDRUG RESISTANCE PROTEIN MDTA"/>
    <property type="match status" value="1"/>
</dbReference>
<gene>
    <name evidence="3" type="ORF">EW093_02000</name>
</gene>
<evidence type="ECO:0000259" key="2">
    <source>
        <dbReference type="Pfam" id="PF25984"/>
    </source>
</evidence>
<dbReference type="InterPro" id="IPR058627">
    <property type="entry name" value="MdtA-like_C"/>
</dbReference>
<keyword evidence="4" id="KW-1185">Reference proteome</keyword>
<dbReference type="RefSeq" id="WP_149566779.1">
    <property type="nucleotide sequence ID" value="NZ_CP035807.1"/>
</dbReference>
<accession>A0A5C1Q7U5</accession>
<feature type="domain" description="Multidrug resistance protein MdtA-like C-terminal permuted SH3" evidence="1">
    <location>
        <begin position="218"/>
        <end position="271"/>
    </location>
</feature>
<dbReference type="InterPro" id="IPR058639">
    <property type="entry name" value="BSH_YknX-like"/>
</dbReference>
<dbReference type="AlphaFoldDB" id="A0A5C1Q7U5"/>
<protein>
    <submittedName>
        <fullName evidence="3">HlyD family efflux transporter periplasmic adaptor subunit</fullName>
    </submittedName>
</protein>
<dbReference type="Gene3D" id="2.40.420.20">
    <property type="match status" value="1"/>
</dbReference>
<proteinExistence type="predicted"/>
<dbReference type="KEGG" id="sper:EW093_02000"/>
<dbReference type="Pfam" id="PF25967">
    <property type="entry name" value="RND-MFP_C"/>
    <property type="match status" value="1"/>
</dbReference>
<dbReference type="Pfam" id="PF25984">
    <property type="entry name" value="BSH_YknX"/>
    <property type="match status" value="1"/>
</dbReference>
<dbReference type="EMBL" id="CP035807">
    <property type="protein sequence ID" value="QEN03521.1"/>
    <property type="molecule type" value="Genomic_DNA"/>
</dbReference>
<evidence type="ECO:0000313" key="4">
    <source>
        <dbReference type="Proteomes" id="UP000323824"/>
    </source>
</evidence>
<name>A0A5C1Q7U5_9SPIO</name>
<evidence type="ECO:0000259" key="1">
    <source>
        <dbReference type="Pfam" id="PF25967"/>
    </source>
</evidence>
<organism evidence="3 4">
    <name type="scientific">Thiospirochaeta perfilievii</name>
    <dbReference type="NCBI Taxonomy" id="252967"/>
    <lineage>
        <taxon>Bacteria</taxon>
        <taxon>Pseudomonadati</taxon>
        <taxon>Spirochaetota</taxon>
        <taxon>Spirochaetia</taxon>
        <taxon>Spirochaetales</taxon>
        <taxon>Spirochaetaceae</taxon>
        <taxon>Thiospirochaeta</taxon>
    </lineage>
</organism>